<dbReference type="Proteomes" id="UP001372338">
    <property type="component" value="Unassembled WGS sequence"/>
</dbReference>
<keyword evidence="2" id="KW-0812">Transmembrane</keyword>
<feature type="compositionally biased region" description="Low complexity" evidence="1">
    <location>
        <begin position="131"/>
        <end position="150"/>
    </location>
</feature>
<feature type="region of interest" description="Disordered" evidence="1">
    <location>
        <begin position="93"/>
        <end position="150"/>
    </location>
</feature>
<protein>
    <recommendedName>
        <fullName evidence="5">LOB domain-containing protein</fullName>
    </recommendedName>
</protein>
<organism evidence="3 4">
    <name type="scientific">Crotalaria pallida</name>
    <name type="common">Smooth rattlebox</name>
    <name type="synonym">Crotalaria striata</name>
    <dbReference type="NCBI Taxonomy" id="3830"/>
    <lineage>
        <taxon>Eukaryota</taxon>
        <taxon>Viridiplantae</taxon>
        <taxon>Streptophyta</taxon>
        <taxon>Embryophyta</taxon>
        <taxon>Tracheophyta</taxon>
        <taxon>Spermatophyta</taxon>
        <taxon>Magnoliopsida</taxon>
        <taxon>eudicotyledons</taxon>
        <taxon>Gunneridae</taxon>
        <taxon>Pentapetalae</taxon>
        <taxon>rosids</taxon>
        <taxon>fabids</taxon>
        <taxon>Fabales</taxon>
        <taxon>Fabaceae</taxon>
        <taxon>Papilionoideae</taxon>
        <taxon>50 kb inversion clade</taxon>
        <taxon>genistoids sensu lato</taxon>
        <taxon>core genistoids</taxon>
        <taxon>Crotalarieae</taxon>
        <taxon>Crotalaria</taxon>
    </lineage>
</organism>
<feature type="transmembrane region" description="Helical" evidence="2">
    <location>
        <begin position="6"/>
        <end position="27"/>
    </location>
</feature>
<reference evidence="3 4" key="1">
    <citation type="submission" date="2024-01" db="EMBL/GenBank/DDBJ databases">
        <title>The genomes of 5 underutilized Papilionoideae crops provide insights into root nodulation and disease resistanc.</title>
        <authorList>
            <person name="Yuan L."/>
        </authorList>
    </citation>
    <scope>NUCLEOTIDE SEQUENCE [LARGE SCALE GENOMIC DNA]</scope>
    <source>
        <strain evidence="3">ZHUSHIDOU_FW_LH</strain>
        <tissue evidence="3">Leaf</tissue>
    </source>
</reference>
<keyword evidence="4" id="KW-1185">Reference proteome</keyword>
<evidence type="ECO:0000313" key="3">
    <source>
        <dbReference type="EMBL" id="KAK7260256.1"/>
    </source>
</evidence>
<evidence type="ECO:0008006" key="5">
    <source>
        <dbReference type="Google" id="ProtNLM"/>
    </source>
</evidence>
<keyword evidence="2" id="KW-0472">Membrane</keyword>
<proteinExistence type="predicted"/>
<dbReference type="AlphaFoldDB" id="A0AAN9EN11"/>
<accession>A0AAN9EN11</accession>
<evidence type="ECO:0000256" key="2">
    <source>
        <dbReference type="SAM" id="Phobius"/>
    </source>
</evidence>
<comment type="caution">
    <text evidence="3">The sequence shown here is derived from an EMBL/GenBank/DDBJ whole genome shotgun (WGS) entry which is preliminary data.</text>
</comment>
<evidence type="ECO:0000256" key="1">
    <source>
        <dbReference type="SAM" id="MobiDB-lite"/>
    </source>
</evidence>
<keyword evidence="2" id="KW-1133">Transmembrane helix</keyword>
<evidence type="ECO:0000313" key="4">
    <source>
        <dbReference type="Proteomes" id="UP001372338"/>
    </source>
</evidence>
<gene>
    <name evidence="3" type="ORF">RIF29_26155</name>
</gene>
<name>A0AAN9EN11_CROPI</name>
<sequence length="150" mass="16124">MCQDGPVNTLIYLYFFPLAFTHFLVTLQNELSYLQARLAKVAQSPPPLQQASMAATMPTTYDLSTLFGPMAQSPWIMMQQRAMDPCYQYVGGGTSASGSSGASSRGDEDDNLHAFAQEFMQRNGSAPPAPCAANNANNATNASPSHPDPK</sequence>
<dbReference type="EMBL" id="JAYWIO010000005">
    <property type="protein sequence ID" value="KAK7260256.1"/>
    <property type="molecule type" value="Genomic_DNA"/>
</dbReference>